<dbReference type="InterPro" id="IPR035699">
    <property type="entry name" value="AAA_6"/>
</dbReference>
<protein>
    <submittedName>
        <fullName evidence="2">Dynein heavy chain 1, axonemal-like</fullName>
    </submittedName>
</protein>
<dbReference type="SUPFAM" id="SSF52540">
    <property type="entry name" value="P-loop containing nucleoside triphosphate hydrolases"/>
    <property type="match status" value="1"/>
</dbReference>
<evidence type="ECO:0000313" key="2">
    <source>
        <dbReference type="EMBL" id="GFN88551.1"/>
    </source>
</evidence>
<keyword evidence="3" id="KW-1185">Reference proteome</keyword>
<name>A0AAV3Z233_9GAST</name>
<dbReference type="InterPro" id="IPR043157">
    <property type="entry name" value="Dynein_AAA1S"/>
</dbReference>
<comment type="caution">
    <text evidence="2">The sequence shown here is derived from an EMBL/GenBank/DDBJ whole genome shotgun (WGS) entry which is preliminary data.</text>
</comment>
<dbReference type="Gene3D" id="3.40.50.300">
    <property type="entry name" value="P-loop containing nucleotide triphosphate hydrolases"/>
    <property type="match status" value="1"/>
</dbReference>
<evidence type="ECO:0000313" key="3">
    <source>
        <dbReference type="Proteomes" id="UP000735302"/>
    </source>
</evidence>
<dbReference type="InterPro" id="IPR027417">
    <property type="entry name" value="P-loop_NTPase"/>
</dbReference>
<dbReference type="GO" id="GO:0051959">
    <property type="term" value="F:dynein light intermediate chain binding"/>
    <property type="evidence" value="ECO:0007669"/>
    <property type="project" value="InterPro"/>
</dbReference>
<dbReference type="Pfam" id="PF12774">
    <property type="entry name" value="AAA_6"/>
    <property type="match status" value="1"/>
</dbReference>
<feature type="domain" description="Dynein heavy chain hydrolytic ATP-binding dynein motor region" evidence="1">
    <location>
        <begin position="1"/>
        <end position="164"/>
    </location>
</feature>
<sequence>MMVPDYGLIAEISLFSFGFSNAKNLALKIVSTFKLSSEQLSTQDHYDFGMRAVKSVISAAGNLKRTNPDLDEQLICLRAIQDVNVPKFLVDDLKLFNGIVSDLFPKVKKEEINYGILDTALRSNCIKAGLKDVDNFIHKCIQLYETTVVRHGLMLVGPAGGGKTQCYKMLQNAQTDLKGQQSPSGTFFCHTHTYVLNPKSITMGQLYGEFDLNTHEWESLSFTLWQYITISVRQSGTPSHFLANLFILAYMDSTVEELTSYIRSGHKSLRISINWRHYILYAPDKPHLCVACRITEVCSKTPNPRLESFKDDSYHLPRLLTGSWLILGMS</sequence>
<dbReference type="InterPro" id="IPR026983">
    <property type="entry name" value="DHC"/>
</dbReference>
<gene>
    <name evidence="2" type="ORF">PoB_001505700</name>
</gene>
<dbReference type="GO" id="GO:0045505">
    <property type="term" value="F:dynein intermediate chain binding"/>
    <property type="evidence" value="ECO:0007669"/>
    <property type="project" value="InterPro"/>
</dbReference>
<dbReference type="PANTHER" id="PTHR46961">
    <property type="entry name" value="DYNEIN HEAVY CHAIN 1, AXONEMAL-LIKE PROTEIN"/>
    <property type="match status" value="1"/>
</dbReference>
<dbReference type="GO" id="GO:0030286">
    <property type="term" value="C:dynein complex"/>
    <property type="evidence" value="ECO:0007669"/>
    <property type="project" value="InterPro"/>
</dbReference>
<dbReference type="FunFam" id="1.10.8.710:FF:000004">
    <property type="entry name" value="Dynein axonemal heavy chain 6"/>
    <property type="match status" value="1"/>
</dbReference>
<proteinExistence type="predicted"/>
<dbReference type="GO" id="GO:0007018">
    <property type="term" value="P:microtubule-based movement"/>
    <property type="evidence" value="ECO:0007669"/>
    <property type="project" value="InterPro"/>
</dbReference>
<dbReference type="AlphaFoldDB" id="A0AAV3Z233"/>
<evidence type="ECO:0000259" key="1">
    <source>
        <dbReference type="Pfam" id="PF12774"/>
    </source>
</evidence>
<dbReference type="Gene3D" id="1.10.8.710">
    <property type="match status" value="1"/>
</dbReference>
<accession>A0AAV3Z233</accession>
<reference evidence="2 3" key="1">
    <citation type="journal article" date="2021" name="Elife">
        <title>Chloroplast acquisition without the gene transfer in kleptoplastic sea slugs, Plakobranchus ocellatus.</title>
        <authorList>
            <person name="Maeda T."/>
            <person name="Takahashi S."/>
            <person name="Yoshida T."/>
            <person name="Shimamura S."/>
            <person name="Takaki Y."/>
            <person name="Nagai Y."/>
            <person name="Toyoda A."/>
            <person name="Suzuki Y."/>
            <person name="Arimoto A."/>
            <person name="Ishii H."/>
            <person name="Satoh N."/>
            <person name="Nishiyama T."/>
            <person name="Hasebe M."/>
            <person name="Maruyama T."/>
            <person name="Minagawa J."/>
            <person name="Obokata J."/>
            <person name="Shigenobu S."/>
        </authorList>
    </citation>
    <scope>NUCLEOTIDE SEQUENCE [LARGE SCALE GENOMIC DNA]</scope>
</reference>
<dbReference type="Proteomes" id="UP000735302">
    <property type="component" value="Unassembled WGS sequence"/>
</dbReference>
<dbReference type="EMBL" id="BLXT01001856">
    <property type="protein sequence ID" value="GFN88551.1"/>
    <property type="molecule type" value="Genomic_DNA"/>
</dbReference>
<dbReference type="GO" id="GO:0005524">
    <property type="term" value="F:ATP binding"/>
    <property type="evidence" value="ECO:0007669"/>
    <property type="project" value="InterPro"/>
</dbReference>
<organism evidence="2 3">
    <name type="scientific">Plakobranchus ocellatus</name>
    <dbReference type="NCBI Taxonomy" id="259542"/>
    <lineage>
        <taxon>Eukaryota</taxon>
        <taxon>Metazoa</taxon>
        <taxon>Spiralia</taxon>
        <taxon>Lophotrochozoa</taxon>
        <taxon>Mollusca</taxon>
        <taxon>Gastropoda</taxon>
        <taxon>Heterobranchia</taxon>
        <taxon>Euthyneura</taxon>
        <taxon>Panpulmonata</taxon>
        <taxon>Sacoglossa</taxon>
        <taxon>Placobranchoidea</taxon>
        <taxon>Plakobranchidae</taxon>
        <taxon>Plakobranchus</taxon>
    </lineage>
</organism>
<dbReference type="PANTHER" id="PTHR46961:SF5">
    <property type="entry name" value="DYNEIN AXONEMAL HEAVY CHAIN 1"/>
    <property type="match status" value="1"/>
</dbReference>